<protein>
    <submittedName>
        <fullName evidence="1">Uncharacterized protein</fullName>
    </submittedName>
</protein>
<dbReference type="AlphaFoldDB" id="A0A6A5V196"/>
<name>A0A6A5V196_9PLEO</name>
<proteinExistence type="predicted"/>
<organism evidence="1 2">
    <name type="scientific">Bimuria novae-zelandiae CBS 107.79</name>
    <dbReference type="NCBI Taxonomy" id="1447943"/>
    <lineage>
        <taxon>Eukaryota</taxon>
        <taxon>Fungi</taxon>
        <taxon>Dikarya</taxon>
        <taxon>Ascomycota</taxon>
        <taxon>Pezizomycotina</taxon>
        <taxon>Dothideomycetes</taxon>
        <taxon>Pleosporomycetidae</taxon>
        <taxon>Pleosporales</taxon>
        <taxon>Massarineae</taxon>
        <taxon>Didymosphaeriaceae</taxon>
        <taxon>Bimuria</taxon>
    </lineage>
</organism>
<evidence type="ECO:0000313" key="1">
    <source>
        <dbReference type="EMBL" id="KAF1971021.1"/>
    </source>
</evidence>
<gene>
    <name evidence="1" type="ORF">BU23DRAFT_570278</name>
</gene>
<evidence type="ECO:0000313" key="2">
    <source>
        <dbReference type="Proteomes" id="UP000800036"/>
    </source>
</evidence>
<accession>A0A6A5V196</accession>
<reference evidence="1" key="1">
    <citation type="journal article" date="2020" name="Stud. Mycol.">
        <title>101 Dothideomycetes genomes: a test case for predicting lifestyles and emergence of pathogens.</title>
        <authorList>
            <person name="Haridas S."/>
            <person name="Albert R."/>
            <person name="Binder M."/>
            <person name="Bloem J."/>
            <person name="Labutti K."/>
            <person name="Salamov A."/>
            <person name="Andreopoulos B."/>
            <person name="Baker S."/>
            <person name="Barry K."/>
            <person name="Bills G."/>
            <person name="Bluhm B."/>
            <person name="Cannon C."/>
            <person name="Castanera R."/>
            <person name="Culley D."/>
            <person name="Daum C."/>
            <person name="Ezra D."/>
            <person name="Gonzalez J."/>
            <person name="Henrissat B."/>
            <person name="Kuo A."/>
            <person name="Liang C."/>
            <person name="Lipzen A."/>
            <person name="Lutzoni F."/>
            <person name="Magnuson J."/>
            <person name="Mondo S."/>
            <person name="Nolan M."/>
            <person name="Ohm R."/>
            <person name="Pangilinan J."/>
            <person name="Park H.-J."/>
            <person name="Ramirez L."/>
            <person name="Alfaro M."/>
            <person name="Sun H."/>
            <person name="Tritt A."/>
            <person name="Yoshinaga Y."/>
            <person name="Zwiers L.-H."/>
            <person name="Turgeon B."/>
            <person name="Goodwin S."/>
            <person name="Spatafora J."/>
            <person name="Crous P."/>
            <person name="Grigoriev I."/>
        </authorList>
    </citation>
    <scope>NUCLEOTIDE SEQUENCE</scope>
    <source>
        <strain evidence="1">CBS 107.79</strain>
    </source>
</reference>
<sequence length="150" mass="16681">MDNIAPQKQTSEFTWSYFLFLSMHLFCKVYSRHKSEVMTTGSENGTKWCPSVWSLIGDPLKSESDGTTAMNSPMPLVSLGVHENRTQDSKLRGEQMHISNEPLSENGKGLHTKSFQEGVLDSRGTYVNDGERSSAKNPECLANKVIGSSY</sequence>
<dbReference type="EMBL" id="ML976696">
    <property type="protein sequence ID" value="KAF1971021.1"/>
    <property type="molecule type" value="Genomic_DNA"/>
</dbReference>
<keyword evidence="2" id="KW-1185">Reference proteome</keyword>
<dbReference type="Proteomes" id="UP000800036">
    <property type="component" value="Unassembled WGS sequence"/>
</dbReference>